<evidence type="ECO:0000256" key="1">
    <source>
        <dbReference type="ARBA" id="ARBA00004141"/>
    </source>
</evidence>
<dbReference type="STRING" id="576137.A0A1L7XTZ7"/>
<reference evidence="8 9" key="1">
    <citation type="submission" date="2016-03" db="EMBL/GenBank/DDBJ databases">
        <authorList>
            <person name="Ploux O."/>
        </authorList>
    </citation>
    <scope>NUCLEOTIDE SEQUENCE [LARGE SCALE GENOMIC DNA]</scope>
    <source>
        <strain evidence="8 9">UAMH 11012</strain>
    </source>
</reference>
<feature type="transmembrane region" description="Helical" evidence="7">
    <location>
        <begin position="189"/>
        <end position="208"/>
    </location>
</feature>
<feature type="compositionally biased region" description="Polar residues" evidence="6">
    <location>
        <begin position="116"/>
        <end position="139"/>
    </location>
</feature>
<keyword evidence="5 7" id="KW-0472">Membrane</keyword>
<feature type="region of interest" description="Disordered" evidence="6">
    <location>
        <begin position="116"/>
        <end position="149"/>
    </location>
</feature>
<evidence type="ECO:0000256" key="7">
    <source>
        <dbReference type="SAM" id="Phobius"/>
    </source>
</evidence>
<keyword evidence="9" id="KW-1185">Reference proteome</keyword>
<organism evidence="8 9">
    <name type="scientific">Phialocephala subalpina</name>
    <dbReference type="NCBI Taxonomy" id="576137"/>
    <lineage>
        <taxon>Eukaryota</taxon>
        <taxon>Fungi</taxon>
        <taxon>Dikarya</taxon>
        <taxon>Ascomycota</taxon>
        <taxon>Pezizomycotina</taxon>
        <taxon>Leotiomycetes</taxon>
        <taxon>Helotiales</taxon>
        <taxon>Mollisiaceae</taxon>
        <taxon>Phialocephala</taxon>
        <taxon>Phialocephala fortinii species complex</taxon>
    </lineage>
</organism>
<dbReference type="GO" id="GO:0008324">
    <property type="term" value="F:monoatomic cation transmembrane transporter activity"/>
    <property type="evidence" value="ECO:0007669"/>
    <property type="project" value="TreeGrafter"/>
</dbReference>
<keyword evidence="4 7" id="KW-1133">Transmembrane helix</keyword>
<evidence type="ECO:0000256" key="5">
    <source>
        <dbReference type="ARBA" id="ARBA00023136"/>
    </source>
</evidence>
<sequence>MESRCACLDGHRDIEHAAARCDRACSVRFSSSYSPQIFQELKTNNLSMEKIDLAPTANLSLVSLECAESSDYESSPPPTPQRGDFRAISDLEEDNEDDIGLKSPDVTADASLFIPQNSSSSHTSVVDQQPNTSNTSPQHTARPASKPKYSRVKKYYNRQNVLLDAFLGNDDKERLEIEDTFRDAGRAKLAIHASFGCDLCLVFVYLYASTSTGSLSLQAITAASFVNLVCSAVMLCTYQLSSESGTQRSPIVRLFNFICLLIGLCFGPVLIYAYQARKRIEAVGIILFCGLISALTWQIFVDSVRTLGGSDMMPGNLTVVPFVFVGFGRYRLHVYVTIIMLETEQLKVTRNITQTLQMKLEGIEEVAKATVHVDYDEMDGMLPEHSTWYGVEDDELEEPAMKKTQDRPRKSLMEIFYSRE</sequence>
<comment type="subcellular location">
    <subcellularLocation>
        <location evidence="1">Membrane</location>
        <topology evidence="1">Multi-pass membrane protein</topology>
    </subcellularLocation>
</comment>
<gene>
    <name evidence="8" type="ORF">PAC_18403</name>
</gene>
<dbReference type="PANTHER" id="PTHR43840:SF13">
    <property type="entry name" value="CATION EFFLUX PROTEIN CYTOPLASMIC DOMAIN-CONTAINING PROTEIN"/>
    <property type="match status" value="1"/>
</dbReference>
<evidence type="ECO:0000256" key="2">
    <source>
        <dbReference type="ARBA" id="ARBA00022448"/>
    </source>
</evidence>
<evidence type="ECO:0000256" key="4">
    <source>
        <dbReference type="ARBA" id="ARBA00022989"/>
    </source>
</evidence>
<dbReference type="Proteomes" id="UP000184330">
    <property type="component" value="Unassembled WGS sequence"/>
</dbReference>
<evidence type="ECO:0000313" key="9">
    <source>
        <dbReference type="Proteomes" id="UP000184330"/>
    </source>
</evidence>
<dbReference type="OrthoDB" id="78296at2759"/>
<keyword evidence="3 7" id="KW-0812">Transmembrane</keyword>
<dbReference type="InterPro" id="IPR027469">
    <property type="entry name" value="Cation_efflux_TMD_sf"/>
</dbReference>
<keyword evidence="2" id="KW-0813">Transport</keyword>
<accession>A0A1L7XTZ7</accession>
<dbReference type="GO" id="GO:0016020">
    <property type="term" value="C:membrane"/>
    <property type="evidence" value="ECO:0007669"/>
    <property type="project" value="UniProtKB-SubCell"/>
</dbReference>
<proteinExistence type="predicted"/>
<evidence type="ECO:0000256" key="6">
    <source>
        <dbReference type="SAM" id="MobiDB-lite"/>
    </source>
</evidence>
<dbReference type="InterPro" id="IPR050291">
    <property type="entry name" value="CDF_Transporter"/>
</dbReference>
<feature type="transmembrane region" description="Helical" evidence="7">
    <location>
        <begin position="320"/>
        <end position="341"/>
    </location>
</feature>
<evidence type="ECO:0000256" key="3">
    <source>
        <dbReference type="ARBA" id="ARBA00022692"/>
    </source>
</evidence>
<dbReference type="AlphaFoldDB" id="A0A1L7XTZ7"/>
<name>A0A1L7XTZ7_9HELO</name>
<feature type="transmembrane region" description="Helical" evidence="7">
    <location>
        <begin position="280"/>
        <end position="300"/>
    </location>
</feature>
<dbReference type="Gene3D" id="1.20.1510.10">
    <property type="entry name" value="Cation efflux protein transmembrane domain"/>
    <property type="match status" value="1"/>
</dbReference>
<evidence type="ECO:0000313" key="8">
    <source>
        <dbReference type="EMBL" id="CZR68504.1"/>
    </source>
</evidence>
<dbReference type="PANTHER" id="PTHR43840">
    <property type="entry name" value="MITOCHONDRIAL METAL TRANSPORTER 1-RELATED"/>
    <property type="match status" value="1"/>
</dbReference>
<evidence type="ECO:0008006" key="10">
    <source>
        <dbReference type="Google" id="ProtNLM"/>
    </source>
</evidence>
<feature type="transmembrane region" description="Helical" evidence="7">
    <location>
        <begin position="220"/>
        <end position="240"/>
    </location>
</feature>
<feature type="transmembrane region" description="Helical" evidence="7">
    <location>
        <begin position="252"/>
        <end position="273"/>
    </location>
</feature>
<dbReference type="EMBL" id="FJOG01000056">
    <property type="protein sequence ID" value="CZR68504.1"/>
    <property type="molecule type" value="Genomic_DNA"/>
</dbReference>
<protein>
    <recommendedName>
        <fullName evidence="10">Cation efflux protein cytoplasmic domain-containing protein</fullName>
    </recommendedName>
</protein>